<reference evidence="2" key="1">
    <citation type="submission" date="2022-11" db="UniProtKB">
        <authorList>
            <consortium name="WormBaseParasite"/>
        </authorList>
    </citation>
    <scope>IDENTIFICATION</scope>
</reference>
<dbReference type="WBParaSite" id="nRc.2.0.1.t26002-RA">
    <property type="protein sequence ID" value="nRc.2.0.1.t26002-RA"/>
    <property type="gene ID" value="nRc.2.0.1.g26002"/>
</dbReference>
<keyword evidence="1" id="KW-1185">Reference proteome</keyword>
<dbReference type="Proteomes" id="UP000887565">
    <property type="component" value="Unplaced"/>
</dbReference>
<protein>
    <submittedName>
        <fullName evidence="2">Uncharacterized protein</fullName>
    </submittedName>
</protein>
<organism evidence="1 2">
    <name type="scientific">Romanomermis culicivorax</name>
    <name type="common">Nematode worm</name>
    <dbReference type="NCBI Taxonomy" id="13658"/>
    <lineage>
        <taxon>Eukaryota</taxon>
        <taxon>Metazoa</taxon>
        <taxon>Ecdysozoa</taxon>
        <taxon>Nematoda</taxon>
        <taxon>Enoplea</taxon>
        <taxon>Dorylaimia</taxon>
        <taxon>Mermithida</taxon>
        <taxon>Mermithoidea</taxon>
        <taxon>Mermithidae</taxon>
        <taxon>Romanomermis</taxon>
    </lineage>
</organism>
<proteinExistence type="predicted"/>
<sequence>MKMINIPVF</sequence>
<name>A0A915JIU1_ROMCU</name>
<evidence type="ECO:0000313" key="1">
    <source>
        <dbReference type="Proteomes" id="UP000887565"/>
    </source>
</evidence>
<accession>A0A915JIU1</accession>
<evidence type="ECO:0000313" key="2">
    <source>
        <dbReference type="WBParaSite" id="nRc.2.0.1.t26002-RA"/>
    </source>
</evidence>